<gene>
    <name evidence="3" type="ORF">PECAL_3P22550</name>
</gene>
<keyword evidence="4" id="KW-1185">Reference proteome</keyword>
<evidence type="ECO:0000313" key="4">
    <source>
        <dbReference type="Proteomes" id="UP000789595"/>
    </source>
</evidence>
<evidence type="ECO:0000256" key="2">
    <source>
        <dbReference type="SAM" id="SignalP"/>
    </source>
</evidence>
<evidence type="ECO:0000256" key="1">
    <source>
        <dbReference type="SAM" id="MobiDB-lite"/>
    </source>
</evidence>
<dbReference type="NCBIfam" id="TIGR02167">
    <property type="entry name" value="Liste_lipo_26"/>
    <property type="match status" value="1"/>
</dbReference>
<feature type="compositionally biased region" description="Polar residues" evidence="1">
    <location>
        <begin position="33"/>
        <end position="42"/>
    </location>
</feature>
<dbReference type="AlphaFoldDB" id="A0A8J2SQW7"/>
<feature type="chain" id="PRO_5035247732" evidence="2">
    <location>
        <begin position="19"/>
        <end position="1061"/>
    </location>
</feature>
<accession>A0A8J2SQW7</accession>
<dbReference type="InterPro" id="IPR005046">
    <property type="entry name" value="DUF285"/>
</dbReference>
<feature type="signal peptide" evidence="2">
    <location>
        <begin position="1"/>
        <end position="18"/>
    </location>
</feature>
<dbReference type="Pfam" id="PF03382">
    <property type="entry name" value="DUF285"/>
    <property type="match status" value="4"/>
</dbReference>
<feature type="region of interest" description="Disordered" evidence="1">
    <location>
        <begin position="17"/>
        <end position="50"/>
    </location>
</feature>
<protein>
    <submittedName>
        <fullName evidence="3">Uncharacterized protein</fullName>
    </submittedName>
</protein>
<sequence>MLSFAVVAGALLQGLGSAAPPRAPARGGIKLSSCPQGGSSHASPAHDDSEAGIETFAGDYEITTSYGNGSTCGAQAGENGLDGAFPRRALASADAATKSWLQLYKSSGAGDAFDSETIKGAATAELVANKYQAGGAHALHAIEQTVDSDVQYKNYRSDGTILMLTAPTKGGVDVLDVASAELAPTPGTTMQFVAPDATKGGVDGEAAAQSYLGRVSWCLFQVLASVVPRRSSSAKGAAWRSSVVGYLVIWGDATRVAAETSVRGRSGRSDDNTKSKTKTRTDNPPRASAGGLAQRRALTGYVMDDDSIRTAVAAWFADQSAAEATYGHISTWETSGVTDMSGLFSYSSFNEDIGAWDTSGVTTMAGMFWYASAFDQDIGAWDTSGVTSMNSMLYGASSFNQDIGAWDTSGVTNMAEMFRGASAFDQDLGWCVDEDVSLEDAFSETKCESTSCSVVQMDNCPITGYVMDDDSIRTAVAAWFADQSAAEATYGHISTWETSGVTDMSELFKDASSFNEDIGAWDTSGVKNMFGMFIGAPTFNRDIGGWAVDNVESMGIMFCYASAFDQDLSGWAVHSVTDMYYMFFQSALNQDLGWCVGDAVGLEGAFYDTPCQSTACGIVGGVDCDVMGDGNVMVNWKIRWAVAAWLSDAAVAEATYGHISTWQTGEVTDMSYLFCADTDLSDWRCNAGAASFNEDISAWDVSGATGMEWMFSGATSMEWMFYGASAFDQDLGWCVGDGVSLDGAFDETPCEATSCGVVQMDNCPITGYAMDDSSIRTAVAAWTSDAATAEATYGHISTWETSGVTDMSELFAHEYNLSFNEDIGAWDTSGVTRMYGMFWGASSFNQNIGGWSVEQVTNMHWMFGHASSFNQDIGGWRVENVRDMHYMFHWASSFNQDLGWCVDNDVYLDEAFSGSGCCSMSCGVAQQDETGACQIIDSWGCYYYYYDDDDDDDDGATELVMSTGLAAIGITFTGLTIAAIANAVQEQCALGPTIVYEAGTTHPYYISPNLCTIGTKTFSSDKTVRDASPRKVCRKFCEAASEKGKLALKHVQGLTCYCKRR</sequence>
<dbReference type="InterPro" id="IPR011889">
    <property type="entry name" value="Liste_lipo_26"/>
</dbReference>
<dbReference type="OrthoDB" id="443928at2759"/>
<name>A0A8J2SQW7_9STRA</name>
<comment type="caution">
    <text evidence="3">The sequence shown here is derived from an EMBL/GenBank/DDBJ whole genome shotgun (WGS) entry which is preliminary data.</text>
</comment>
<keyword evidence="2" id="KW-0732">Signal</keyword>
<organism evidence="3 4">
    <name type="scientific">Pelagomonas calceolata</name>
    <dbReference type="NCBI Taxonomy" id="35677"/>
    <lineage>
        <taxon>Eukaryota</taxon>
        <taxon>Sar</taxon>
        <taxon>Stramenopiles</taxon>
        <taxon>Ochrophyta</taxon>
        <taxon>Pelagophyceae</taxon>
        <taxon>Pelagomonadales</taxon>
        <taxon>Pelagomonadaceae</taxon>
        <taxon>Pelagomonas</taxon>
    </lineage>
</organism>
<feature type="compositionally biased region" description="Low complexity" evidence="1">
    <location>
        <begin position="17"/>
        <end position="26"/>
    </location>
</feature>
<feature type="region of interest" description="Disordered" evidence="1">
    <location>
        <begin position="260"/>
        <end position="291"/>
    </location>
</feature>
<dbReference type="EMBL" id="CAKKNE010000003">
    <property type="protein sequence ID" value="CAH0372272.1"/>
    <property type="molecule type" value="Genomic_DNA"/>
</dbReference>
<proteinExistence type="predicted"/>
<reference evidence="3" key="1">
    <citation type="submission" date="2021-11" db="EMBL/GenBank/DDBJ databases">
        <authorList>
            <consortium name="Genoscope - CEA"/>
            <person name="William W."/>
        </authorList>
    </citation>
    <scope>NUCLEOTIDE SEQUENCE</scope>
</reference>
<feature type="compositionally biased region" description="Basic and acidic residues" evidence="1">
    <location>
        <begin position="267"/>
        <end position="283"/>
    </location>
</feature>
<evidence type="ECO:0000313" key="3">
    <source>
        <dbReference type="EMBL" id="CAH0372272.1"/>
    </source>
</evidence>
<dbReference type="Proteomes" id="UP000789595">
    <property type="component" value="Unassembled WGS sequence"/>
</dbReference>